<keyword evidence="2" id="KW-0812">Transmembrane</keyword>
<keyword evidence="2" id="KW-1133">Transmembrane helix</keyword>
<name>A0A094ZIE7_SCHHA</name>
<organism evidence="3">
    <name type="scientific">Schistosoma haematobium</name>
    <name type="common">Blood fluke</name>
    <dbReference type="NCBI Taxonomy" id="6185"/>
    <lineage>
        <taxon>Eukaryota</taxon>
        <taxon>Metazoa</taxon>
        <taxon>Spiralia</taxon>
        <taxon>Lophotrochozoa</taxon>
        <taxon>Platyhelminthes</taxon>
        <taxon>Trematoda</taxon>
        <taxon>Digenea</taxon>
        <taxon>Strigeidida</taxon>
        <taxon>Schistosomatoidea</taxon>
        <taxon>Schistosomatidae</taxon>
        <taxon>Schistosoma</taxon>
    </lineage>
</organism>
<protein>
    <submittedName>
        <fullName evidence="3">Glucose-induced degradation protein 4-like protein</fullName>
    </submittedName>
</protein>
<dbReference type="InterPro" id="IPR018618">
    <property type="entry name" value="GID4/10-like"/>
</dbReference>
<reference evidence="3" key="1">
    <citation type="journal article" date="2012" name="Nat. Genet.">
        <title>Whole-genome sequence of Schistosoma haematobium.</title>
        <authorList>
            <person name="Young N.D."/>
            <person name="Jex A.R."/>
            <person name="Li B."/>
            <person name="Liu S."/>
            <person name="Yang L."/>
            <person name="Xiong Z."/>
            <person name="Li Y."/>
            <person name="Cantacessi C."/>
            <person name="Hall R.S."/>
            <person name="Xu X."/>
            <person name="Chen F."/>
            <person name="Wu X."/>
            <person name="Zerlotini A."/>
            <person name="Oliveira G."/>
            <person name="Hofmann A."/>
            <person name="Zhang G."/>
            <person name="Fang X."/>
            <person name="Kang Y."/>
            <person name="Campbell B.E."/>
            <person name="Loukas A."/>
            <person name="Ranganathan S."/>
            <person name="Rollinson D."/>
            <person name="Rinaldi G."/>
            <person name="Brindley P.J."/>
            <person name="Yang H."/>
            <person name="Wang J."/>
            <person name="Wang J."/>
            <person name="Gasser R.B."/>
        </authorList>
    </citation>
    <scope>NUCLEOTIDE SEQUENCE [LARGE SCALE GENOMIC DNA]</scope>
</reference>
<evidence type="ECO:0000256" key="2">
    <source>
        <dbReference type="SAM" id="Phobius"/>
    </source>
</evidence>
<comment type="similarity">
    <text evidence="1">Belongs to the GID4/VID24 family.</text>
</comment>
<dbReference type="GO" id="GO:0005773">
    <property type="term" value="C:vacuole"/>
    <property type="evidence" value="ECO:0007669"/>
    <property type="project" value="GOC"/>
</dbReference>
<proteinExistence type="inferred from homology"/>
<gene>
    <name evidence="3" type="ORF">MS3_01914</name>
</gene>
<keyword evidence="2" id="KW-0472">Membrane</keyword>
<dbReference type="PANTHER" id="PTHR14534:SF3">
    <property type="entry name" value="GID COMPLEX SUBUNIT 4 HOMOLOG"/>
    <property type="match status" value="1"/>
</dbReference>
<dbReference type="STRING" id="6185.A0A094ZIE7"/>
<dbReference type="GO" id="GO:0034657">
    <property type="term" value="C:GID complex"/>
    <property type="evidence" value="ECO:0007669"/>
    <property type="project" value="TreeGrafter"/>
</dbReference>
<dbReference type="PANTHER" id="PTHR14534">
    <property type="entry name" value="VACUOLAR IMPORT AND DEGRADATION PROTEIN 24"/>
    <property type="match status" value="1"/>
</dbReference>
<evidence type="ECO:0000256" key="1">
    <source>
        <dbReference type="ARBA" id="ARBA00061469"/>
    </source>
</evidence>
<feature type="transmembrane region" description="Helical" evidence="2">
    <location>
        <begin position="6"/>
        <end position="26"/>
    </location>
</feature>
<dbReference type="AlphaFoldDB" id="A0A094ZIE7"/>
<evidence type="ECO:0000313" key="3">
    <source>
        <dbReference type="EMBL" id="KGB33722.1"/>
    </source>
</evidence>
<dbReference type="Pfam" id="PF09783">
    <property type="entry name" value="Vac_ImportDeg"/>
    <property type="match status" value="1"/>
</dbReference>
<accession>A0A094ZIE7</accession>
<dbReference type="GO" id="GO:0043161">
    <property type="term" value="P:proteasome-mediated ubiquitin-dependent protein catabolic process"/>
    <property type="evidence" value="ECO:0007669"/>
    <property type="project" value="TreeGrafter"/>
</dbReference>
<sequence>MHTIIILPTINFVYLVPVLKCAFITFNLERVIKLQMLGVFDVDLLPQELPHTTITSCLCSGAVFTGSQRSKGKKYNVEEKIPATSSLGNFHIDSFDYSILETSDTIFMRWKEKFIVPDPGLKHIEGASFAGFYYIGLQKSIGHVLGYYYHLNSEMFQSLELKYKPESTPSIFQLR</sequence>
<dbReference type="GO" id="GO:0045721">
    <property type="term" value="P:negative regulation of gluconeogenesis"/>
    <property type="evidence" value="ECO:0007669"/>
    <property type="project" value="TreeGrafter"/>
</dbReference>
<dbReference type="EMBL" id="KL250565">
    <property type="protein sequence ID" value="KGB33722.1"/>
    <property type="molecule type" value="Genomic_DNA"/>
</dbReference>
<dbReference type="GO" id="GO:0007039">
    <property type="term" value="P:protein catabolic process in the vacuole"/>
    <property type="evidence" value="ECO:0007669"/>
    <property type="project" value="TreeGrafter"/>
</dbReference>
<dbReference type="GO" id="GO:0006623">
    <property type="term" value="P:protein targeting to vacuole"/>
    <property type="evidence" value="ECO:0007669"/>
    <property type="project" value="TreeGrafter"/>
</dbReference>